<dbReference type="EMBL" id="JBHSNZ010000060">
    <property type="protein sequence ID" value="MFC5813252.1"/>
    <property type="molecule type" value="Genomic_DNA"/>
</dbReference>
<organism evidence="2 3">
    <name type="scientific">Streptomyces heilongjiangensis</name>
    <dbReference type="NCBI Taxonomy" id="945052"/>
    <lineage>
        <taxon>Bacteria</taxon>
        <taxon>Bacillati</taxon>
        <taxon>Actinomycetota</taxon>
        <taxon>Actinomycetes</taxon>
        <taxon>Kitasatosporales</taxon>
        <taxon>Streptomycetaceae</taxon>
        <taxon>Streptomyces</taxon>
    </lineage>
</organism>
<proteinExistence type="predicted"/>
<accession>A0ABW1BJ60</accession>
<dbReference type="RefSeq" id="WP_380969960.1">
    <property type="nucleotide sequence ID" value="NZ_JBHSNZ010000060.1"/>
</dbReference>
<evidence type="ECO:0000313" key="2">
    <source>
        <dbReference type="EMBL" id="MFC5813252.1"/>
    </source>
</evidence>
<protein>
    <recommendedName>
        <fullName evidence="1">DNA polymerase Y-family little finger domain-containing protein</fullName>
    </recommendedName>
</protein>
<evidence type="ECO:0000313" key="3">
    <source>
        <dbReference type="Proteomes" id="UP001596112"/>
    </source>
</evidence>
<dbReference type="InterPro" id="IPR017961">
    <property type="entry name" value="DNA_pol_Y-fam_little_finger"/>
</dbReference>
<dbReference type="InterPro" id="IPR036775">
    <property type="entry name" value="DNA_pol_Y-fam_lit_finger_sf"/>
</dbReference>
<dbReference type="SUPFAM" id="SSF100879">
    <property type="entry name" value="Lesion bypass DNA polymerase (Y-family), little finger domain"/>
    <property type="match status" value="1"/>
</dbReference>
<keyword evidence="3" id="KW-1185">Reference proteome</keyword>
<dbReference type="Pfam" id="PF11799">
    <property type="entry name" value="IMS_C"/>
    <property type="match status" value="1"/>
</dbReference>
<feature type="domain" description="DNA polymerase Y-family little finger" evidence="1">
    <location>
        <begin position="15"/>
        <end position="74"/>
    </location>
</feature>
<reference evidence="3" key="1">
    <citation type="journal article" date="2019" name="Int. J. Syst. Evol. Microbiol.">
        <title>The Global Catalogue of Microorganisms (GCM) 10K type strain sequencing project: providing services to taxonomists for standard genome sequencing and annotation.</title>
        <authorList>
            <consortium name="The Broad Institute Genomics Platform"/>
            <consortium name="The Broad Institute Genome Sequencing Center for Infectious Disease"/>
            <person name="Wu L."/>
            <person name="Ma J."/>
        </authorList>
    </citation>
    <scope>NUCLEOTIDE SEQUENCE [LARGE SCALE GENOMIC DNA]</scope>
    <source>
        <strain evidence="3">JCM 9918</strain>
    </source>
</reference>
<name>A0ABW1BJ60_9ACTN</name>
<gene>
    <name evidence="2" type="ORF">ACFQGO_38110</name>
</gene>
<evidence type="ECO:0000259" key="1">
    <source>
        <dbReference type="Pfam" id="PF11799"/>
    </source>
</evidence>
<sequence>MASTRAGPGFRVSGSISANRRFGYDELDAVQHRRVLLALAVELGARLRAAGQIAEAVSVTVSYADQSATTPAGSWPRRVTTRSFWAGGPARRTRRSGSSELGCGASPCVLTGCGRRTGPRGSSCWTPKTTSSC</sequence>
<comment type="caution">
    <text evidence="2">The sequence shown here is derived from an EMBL/GenBank/DDBJ whole genome shotgun (WGS) entry which is preliminary data.</text>
</comment>
<dbReference type="Proteomes" id="UP001596112">
    <property type="component" value="Unassembled WGS sequence"/>
</dbReference>